<accession>A0A7K0K4L4</accession>
<dbReference type="InterPro" id="IPR030395">
    <property type="entry name" value="GP_PDE_dom"/>
</dbReference>
<dbReference type="RefSeq" id="WP_154545996.1">
    <property type="nucleotide sequence ID" value="NZ_VUMY01000018.1"/>
</dbReference>
<dbReference type="PANTHER" id="PTHR46211">
    <property type="entry name" value="GLYCEROPHOSPHORYL DIESTER PHOSPHODIESTERASE"/>
    <property type="match status" value="1"/>
</dbReference>
<reference evidence="2 3" key="1">
    <citation type="submission" date="2019-08" db="EMBL/GenBank/DDBJ databases">
        <title>In-depth cultivation of the pig gut microbiome towards novel bacterial diversity and tailored functional studies.</title>
        <authorList>
            <person name="Wylensek D."/>
            <person name="Hitch T.C.A."/>
            <person name="Clavel T."/>
        </authorList>
    </citation>
    <scope>NUCLEOTIDE SEQUENCE [LARGE SCALE GENOMIC DNA]</scope>
    <source>
        <strain evidence="2 3">RF-GAM-744-WT-7</strain>
    </source>
</reference>
<dbReference type="AlphaFoldDB" id="A0A7K0K4L4"/>
<dbReference type="GO" id="GO:0008081">
    <property type="term" value="F:phosphoric diester hydrolase activity"/>
    <property type="evidence" value="ECO:0007669"/>
    <property type="project" value="InterPro"/>
</dbReference>
<keyword evidence="3" id="KW-1185">Reference proteome</keyword>
<dbReference type="Proteomes" id="UP000442535">
    <property type="component" value="Unassembled WGS sequence"/>
</dbReference>
<gene>
    <name evidence="2" type="ORF">FYJ63_09140</name>
</gene>
<sequence>MEIFAHRGLNHQAPENTMTAFRLAHESGLDWIETDVDILGDGTPVILHDSTLDRTTNRTGSIYNLTAADLSKISAGVHFDGPNSEQYAQEPIPTLDDLVDFLNETGMGCNLEIKSNEAGGEMSLNLLEAVEERCFQRLKDRSPERLLVSSFNHVLLYIIHQRHPEIATACLYTKDNLWPDALSVCELVGAKTIHPQNEGLTPEIIKHLKQANLTINVWTVNDPTRTRELKDLGADGVFTDIADEMTTALR</sequence>
<dbReference type="Gene3D" id="3.20.20.190">
    <property type="entry name" value="Phosphatidylinositol (PI) phosphodiesterase"/>
    <property type="match status" value="1"/>
</dbReference>
<proteinExistence type="predicted"/>
<dbReference type="SUPFAM" id="SSF51695">
    <property type="entry name" value="PLC-like phosphodiesterases"/>
    <property type="match status" value="1"/>
</dbReference>
<dbReference type="GO" id="GO:0006629">
    <property type="term" value="P:lipid metabolic process"/>
    <property type="evidence" value="ECO:0007669"/>
    <property type="project" value="InterPro"/>
</dbReference>
<dbReference type="Pfam" id="PF03009">
    <property type="entry name" value="GDPD"/>
    <property type="match status" value="1"/>
</dbReference>
<evidence type="ECO:0000313" key="3">
    <source>
        <dbReference type="Proteomes" id="UP000442535"/>
    </source>
</evidence>
<name>A0A7K0K4L4_9ACTO</name>
<evidence type="ECO:0000259" key="1">
    <source>
        <dbReference type="PROSITE" id="PS51704"/>
    </source>
</evidence>
<dbReference type="PROSITE" id="PS51704">
    <property type="entry name" value="GP_PDE"/>
    <property type="match status" value="1"/>
</dbReference>
<protein>
    <submittedName>
        <fullName evidence="2">Glycerophosphoryl diester phosphodiesterase</fullName>
    </submittedName>
</protein>
<dbReference type="PANTHER" id="PTHR46211:SF14">
    <property type="entry name" value="GLYCEROPHOSPHODIESTER PHOSPHODIESTERASE"/>
    <property type="match status" value="1"/>
</dbReference>
<feature type="domain" description="GP-PDE" evidence="1">
    <location>
        <begin position="1"/>
        <end position="249"/>
    </location>
</feature>
<evidence type="ECO:0000313" key="2">
    <source>
        <dbReference type="EMBL" id="MST50384.1"/>
    </source>
</evidence>
<organism evidence="2 3">
    <name type="scientific">Mobiluncus porci</name>
    <dbReference type="NCBI Taxonomy" id="2652278"/>
    <lineage>
        <taxon>Bacteria</taxon>
        <taxon>Bacillati</taxon>
        <taxon>Actinomycetota</taxon>
        <taxon>Actinomycetes</taxon>
        <taxon>Actinomycetales</taxon>
        <taxon>Actinomycetaceae</taxon>
        <taxon>Mobiluncus</taxon>
    </lineage>
</organism>
<dbReference type="EMBL" id="VUMY01000018">
    <property type="protein sequence ID" value="MST50384.1"/>
    <property type="molecule type" value="Genomic_DNA"/>
</dbReference>
<dbReference type="InterPro" id="IPR017946">
    <property type="entry name" value="PLC-like_Pdiesterase_TIM-brl"/>
</dbReference>
<comment type="caution">
    <text evidence="2">The sequence shown here is derived from an EMBL/GenBank/DDBJ whole genome shotgun (WGS) entry which is preliminary data.</text>
</comment>